<dbReference type="PANTHER" id="PTHR22957:SF333">
    <property type="entry name" value="TBC1 DOMAIN FAMILY MEMBER 25"/>
    <property type="match status" value="1"/>
</dbReference>
<gene>
    <name evidence="3" type="ORF">CVLEPA_LOCUS6282</name>
</gene>
<name>A0ABP0FAY1_CLALP</name>
<accession>A0ABP0FAY1</accession>
<dbReference type="Proteomes" id="UP001642483">
    <property type="component" value="Unassembled WGS sequence"/>
</dbReference>
<dbReference type="PROSITE" id="PS50086">
    <property type="entry name" value="TBC_RABGAP"/>
    <property type="match status" value="1"/>
</dbReference>
<dbReference type="InterPro" id="IPR000195">
    <property type="entry name" value="Rab-GAP-TBC_dom"/>
</dbReference>
<evidence type="ECO:0000256" key="1">
    <source>
        <dbReference type="ARBA" id="ARBA00022468"/>
    </source>
</evidence>
<dbReference type="Pfam" id="PF00566">
    <property type="entry name" value="RabGAP-TBC"/>
    <property type="match status" value="1"/>
</dbReference>
<dbReference type="Gene3D" id="1.10.8.270">
    <property type="entry name" value="putative rabgap domain of human tbc1 domain family member 14 like domains"/>
    <property type="match status" value="1"/>
</dbReference>
<evidence type="ECO:0000313" key="3">
    <source>
        <dbReference type="EMBL" id="CAK8676857.1"/>
    </source>
</evidence>
<dbReference type="PANTHER" id="PTHR22957">
    <property type="entry name" value="TBC1 DOMAIN FAMILY MEMBER GTPASE-ACTIVATING PROTEIN"/>
    <property type="match status" value="1"/>
</dbReference>
<dbReference type="EMBL" id="CAWYQH010000035">
    <property type="protein sequence ID" value="CAK8676857.1"/>
    <property type="molecule type" value="Genomic_DNA"/>
</dbReference>
<keyword evidence="1" id="KW-0343">GTPase activation</keyword>
<evidence type="ECO:0000259" key="2">
    <source>
        <dbReference type="PROSITE" id="PS50086"/>
    </source>
</evidence>
<sequence>MFRVKRSSDVKDVIHIKVKKYAGYFNPESRSFAVDPHLTTFEDLQKILIEAFNLNGPFHLTYLCRDDAGENIFLSMLTEWDLDAAFLTSSDPHLRLKLDAEPYKDGLMSKTDWDLHDSPSGTFGNQSNVFRNFLYPVTNSMNSMLSMPNMQRNWIDSLGGAFGKLAGTLVNNSNNPDDCSFFPSKPPLDDAEFRNYLDETGKLTKPEELRLRVYHGGVAPALRKVVWRMLLNIFPNQLNGKERIAYMKKKADEYGDLRSKWQAKADHHEVRQISNMVWKDVLRTDRSHPFFDGPDDNPNTIALMNILTTFALTHPKVSYCQGMSDLVSPILMVMNNEAQAYICFCAIMIRLRNNFSTDGNTMSIKFKHLALLLKNHDLEFFNYLKSLGADNMFFCYRWILLEMKREFSFDDAVTVLEVMWSSLPPQPPVVELPLLDDDVDSSIDKTFPSNSCSEKVNNTASSAKLQNDFSSNTKKCAKTKTPTLLEISSSSSSTSFNSYDTLPDSAPLLTPYVAGEDLPSIASLTNSTDTISTHDGSGKLVQVSKEDIQSVDAVKFFDPSAPLVNGETKELSNKLPPPEELGCGNPFLMFVCLAVLLDERDTLLAARKEYDDMVMHFDRMVRKHQPRKVLSKAMTLFAEYLRTDVS</sequence>
<keyword evidence="4" id="KW-1185">Reference proteome</keyword>
<dbReference type="SMART" id="SM00164">
    <property type="entry name" value="TBC"/>
    <property type="match status" value="1"/>
</dbReference>
<comment type="caution">
    <text evidence="3">The sequence shown here is derived from an EMBL/GenBank/DDBJ whole genome shotgun (WGS) entry which is preliminary data.</text>
</comment>
<evidence type="ECO:0000313" key="4">
    <source>
        <dbReference type="Proteomes" id="UP001642483"/>
    </source>
</evidence>
<feature type="domain" description="Rab-GAP TBC" evidence="2">
    <location>
        <begin position="217"/>
        <end position="423"/>
    </location>
</feature>
<dbReference type="SUPFAM" id="SSF47923">
    <property type="entry name" value="Ypt/Rab-GAP domain of gyp1p"/>
    <property type="match status" value="2"/>
</dbReference>
<organism evidence="3 4">
    <name type="scientific">Clavelina lepadiformis</name>
    <name type="common">Light-bulb sea squirt</name>
    <name type="synonym">Ascidia lepadiformis</name>
    <dbReference type="NCBI Taxonomy" id="159417"/>
    <lineage>
        <taxon>Eukaryota</taxon>
        <taxon>Metazoa</taxon>
        <taxon>Chordata</taxon>
        <taxon>Tunicata</taxon>
        <taxon>Ascidiacea</taxon>
        <taxon>Aplousobranchia</taxon>
        <taxon>Clavelinidae</taxon>
        <taxon>Clavelina</taxon>
    </lineage>
</organism>
<reference evidence="3 4" key="1">
    <citation type="submission" date="2024-02" db="EMBL/GenBank/DDBJ databases">
        <authorList>
            <person name="Daric V."/>
            <person name="Darras S."/>
        </authorList>
    </citation>
    <scope>NUCLEOTIDE SEQUENCE [LARGE SCALE GENOMIC DNA]</scope>
</reference>
<dbReference type="Gene3D" id="1.10.472.80">
    <property type="entry name" value="Ypt/Rab-GAP domain of gyp1p, domain 3"/>
    <property type="match status" value="1"/>
</dbReference>
<proteinExistence type="predicted"/>
<protein>
    <recommendedName>
        <fullName evidence="2">Rab-GAP TBC domain-containing protein</fullName>
    </recommendedName>
</protein>
<dbReference type="InterPro" id="IPR035969">
    <property type="entry name" value="Rab-GAP_TBC_sf"/>
</dbReference>